<feature type="transmembrane region" description="Helical" evidence="7">
    <location>
        <begin position="315"/>
        <end position="333"/>
    </location>
</feature>
<keyword evidence="10" id="KW-1185">Reference proteome</keyword>
<gene>
    <name evidence="9" type="ORF">N7469_009266</name>
</gene>
<dbReference type="InterPro" id="IPR044851">
    <property type="entry name" value="Wax_synthase"/>
</dbReference>
<reference evidence="9" key="2">
    <citation type="journal article" date="2023" name="IMA Fungus">
        <title>Comparative genomic study of the Penicillium genus elucidates a diverse pangenome and 15 lateral gene transfer events.</title>
        <authorList>
            <person name="Petersen C."/>
            <person name="Sorensen T."/>
            <person name="Nielsen M.R."/>
            <person name="Sondergaard T.E."/>
            <person name="Sorensen J.L."/>
            <person name="Fitzpatrick D.A."/>
            <person name="Frisvad J.C."/>
            <person name="Nielsen K.L."/>
        </authorList>
    </citation>
    <scope>NUCLEOTIDE SEQUENCE</scope>
    <source>
        <strain evidence="9">IBT 23319</strain>
    </source>
</reference>
<evidence type="ECO:0000256" key="2">
    <source>
        <dbReference type="ARBA" id="ARBA00007282"/>
    </source>
</evidence>
<evidence type="ECO:0000256" key="5">
    <source>
        <dbReference type="ARBA" id="ARBA00022989"/>
    </source>
</evidence>
<evidence type="ECO:0000256" key="4">
    <source>
        <dbReference type="ARBA" id="ARBA00022692"/>
    </source>
</evidence>
<sequence>MAINWQMVNIVGSMVVQNAIPGVLMVATPKRSPYRFFAIPFMMWNASRFLHTLDLTKFALDHALGNLVIGIMTMTRGIRTPREVKNVPRHPAYYSRYGAVVPVGPFLLRQFVIMAWQFLIVDIFQFIGGQMEREPGFTDFDYNAPLEKWIEYLFMNIAVWLLITRALIDCTYRFASIIFVGLGLDEPSNWRPVFGRMKDAYTLRNYWGKFWHQFLRMPFTSISNFLARDVLHLPRPSILERYTNTFIVFFLSGVMHWIFDVASEMPWEISLAIPFFVSFSLGIMIEDGAQYLWNQISPPTISSNGEIQVPTWKKIVGAVWVLAWFTFFASPYLEQLTQLPSTDILPLSLVKIIGVENSGGLAVVGAVFVWFTFAPEV</sequence>
<evidence type="ECO:0000259" key="8">
    <source>
        <dbReference type="Pfam" id="PF13813"/>
    </source>
</evidence>
<evidence type="ECO:0000313" key="9">
    <source>
        <dbReference type="EMBL" id="KAJ5223026.1"/>
    </source>
</evidence>
<feature type="transmembrane region" description="Helical" evidence="7">
    <location>
        <begin position="353"/>
        <end position="373"/>
    </location>
</feature>
<comment type="caution">
    <text evidence="9">The sequence shown here is derived from an EMBL/GenBank/DDBJ whole genome shotgun (WGS) entry which is preliminary data.</text>
</comment>
<dbReference type="EMBL" id="JAPQKT010000008">
    <property type="protein sequence ID" value="KAJ5223026.1"/>
    <property type="molecule type" value="Genomic_DNA"/>
</dbReference>
<dbReference type="GO" id="GO:0006629">
    <property type="term" value="P:lipid metabolic process"/>
    <property type="evidence" value="ECO:0007669"/>
    <property type="project" value="InterPro"/>
</dbReference>
<protein>
    <recommendedName>
        <fullName evidence="8">Wax synthase domain-containing protein</fullName>
    </recommendedName>
</protein>
<dbReference type="PANTHER" id="PTHR31595">
    <property type="entry name" value="LONG-CHAIN-ALCOHOL O-FATTY-ACYLTRANSFERASE 3-RELATED"/>
    <property type="match status" value="1"/>
</dbReference>
<dbReference type="GO" id="GO:0016020">
    <property type="term" value="C:membrane"/>
    <property type="evidence" value="ECO:0007669"/>
    <property type="project" value="UniProtKB-SubCell"/>
</dbReference>
<dbReference type="AlphaFoldDB" id="A0A9W9THK6"/>
<feature type="transmembrane region" description="Helical" evidence="7">
    <location>
        <begin position="271"/>
        <end position="294"/>
    </location>
</feature>
<feature type="transmembrane region" description="Helical" evidence="7">
    <location>
        <begin position="6"/>
        <end position="27"/>
    </location>
</feature>
<feature type="transmembrane region" description="Helical" evidence="7">
    <location>
        <begin position="106"/>
        <end position="129"/>
    </location>
</feature>
<dbReference type="InterPro" id="IPR032805">
    <property type="entry name" value="Wax_synthase_dom"/>
</dbReference>
<accession>A0A9W9THK6</accession>
<feature type="transmembrane region" description="Helical" evidence="7">
    <location>
        <begin position="242"/>
        <end position="259"/>
    </location>
</feature>
<evidence type="ECO:0000256" key="6">
    <source>
        <dbReference type="ARBA" id="ARBA00023136"/>
    </source>
</evidence>
<dbReference type="PANTHER" id="PTHR31595:SF27">
    <property type="entry name" value="WAX SYNTHASE DOMAIN-CONTAINING PROTEIN-RELATED"/>
    <property type="match status" value="1"/>
</dbReference>
<dbReference type="OrthoDB" id="1077582at2759"/>
<dbReference type="Proteomes" id="UP001147733">
    <property type="component" value="Unassembled WGS sequence"/>
</dbReference>
<comment type="subcellular location">
    <subcellularLocation>
        <location evidence="1">Membrane</location>
        <topology evidence="1">Multi-pass membrane protein</topology>
    </subcellularLocation>
</comment>
<keyword evidence="6 7" id="KW-0472">Membrane</keyword>
<dbReference type="Pfam" id="PF13813">
    <property type="entry name" value="MBOAT_2"/>
    <property type="match status" value="1"/>
</dbReference>
<feature type="transmembrane region" description="Helical" evidence="7">
    <location>
        <begin position="149"/>
        <end position="168"/>
    </location>
</feature>
<keyword evidence="4 7" id="KW-0812">Transmembrane</keyword>
<keyword evidence="3" id="KW-0808">Transferase</keyword>
<feature type="domain" description="Wax synthase" evidence="8">
    <location>
        <begin position="190"/>
        <end position="277"/>
    </location>
</feature>
<proteinExistence type="inferred from homology"/>
<evidence type="ECO:0000313" key="10">
    <source>
        <dbReference type="Proteomes" id="UP001147733"/>
    </source>
</evidence>
<dbReference type="GO" id="GO:0008374">
    <property type="term" value="F:O-acyltransferase activity"/>
    <property type="evidence" value="ECO:0007669"/>
    <property type="project" value="InterPro"/>
</dbReference>
<evidence type="ECO:0000256" key="1">
    <source>
        <dbReference type="ARBA" id="ARBA00004141"/>
    </source>
</evidence>
<name>A0A9W9THK6_PENCI</name>
<dbReference type="GeneID" id="81387351"/>
<organism evidence="9 10">
    <name type="scientific">Penicillium citrinum</name>
    <dbReference type="NCBI Taxonomy" id="5077"/>
    <lineage>
        <taxon>Eukaryota</taxon>
        <taxon>Fungi</taxon>
        <taxon>Dikarya</taxon>
        <taxon>Ascomycota</taxon>
        <taxon>Pezizomycotina</taxon>
        <taxon>Eurotiomycetes</taxon>
        <taxon>Eurotiomycetidae</taxon>
        <taxon>Eurotiales</taxon>
        <taxon>Aspergillaceae</taxon>
        <taxon>Penicillium</taxon>
    </lineage>
</organism>
<evidence type="ECO:0000256" key="7">
    <source>
        <dbReference type="SAM" id="Phobius"/>
    </source>
</evidence>
<evidence type="ECO:0000256" key="3">
    <source>
        <dbReference type="ARBA" id="ARBA00022679"/>
    </source>
</evidence>
<dbReference type="RefSeq" id="XP_056497949.1">
    <property type="nucleotide sequence ID" value="XM_056648184.1"/>
</dbReference>
<reference evidence="9" key="1">
    <citation type="submission" date="2022-11" db="EMBL/GenBank/DDBJ databases">
        <authorList>
            <person name="Petersen C."/>
        </authorList>
    </citation>
    <scope>NUCLEOTIDE SEQUENCE</scope>
    <source>
        <strain evidence="9">IBT 23319</strain>
    </source>
</reference>
<comment type="similarity">
    <text evidence="2">Belongs to the wax synthase family.</text>
</comment>
<keyword evidence="5 7" id="KW-1133">Transmembrane helix</keyword>